<comment type="similarity">
    <text evidence="2">Belongs to the EBP family.</text>
</comment>
<evidence type="ECO:0000256" key="12">
    <source>
        <dbReference type="ARBA" id="ARBA00023235"/>
    </source>
</evidence>
<evidence type="ECO:0000256" key="2">
    <source>
        <dbReference type="ARBA" id="ARBA00008337"/>
    </source>
</evidence>
<dbReference type="Pfam" id="PF05241">
    <property type="entry name" value="EBP"/>
    <property type="match status" value="1"/>
</dbReference>
<dbReference type="InterPro" id="IPR033118">
    <property type="entry name" value="EXPERA"/>
</dbReference>
<evidence type="ECO:0000256" key="14">
    <source>
        <dbReference type="SAM" id="Phobius"/>
    </source>
</evidence>
<gene>
    <name evidence="16" type="ORF">BDV28DRAFT_126664</name>
</gene>
<dbReference type="InterPro" id="IPR007905">
    <property type="entry name" value="EBP"/>
</dbReference>
<evidence type="ECO:0000313" key="16">
    <source>
        <dbReference type="EMBL" id="KAE8356642.1"/>
    </source>
</evidence>
<accession>A0A5N6ZG96</accession>
<evidence type="ECO:0000256" key="13">
    <source>
        <dbReference type="PROSITE-ProRule" id="PRU01087"/>
    </source>
</evidence>
<keyword evidence="11" id="KW-0753">Steroid metabolism</keyword>
<feature type="transmembrane region" description="Helical" evidence="14">
    <location>
        <begin position="110"/>
        <end position="135"/>
    </location>
</feature>
<evidence type="ECO:0000256" key="4">
    <source>
        <dbReference type="ARBA" id="ARBA00022692"/>
    </source>
</evidence>
<keyword evidence="7" id="KW-0756">Sterol biosynthesis</keyword>
<keyword evidence="3" id="KW-0444">Lipid biosynthesis</keyword>
<evidence type="ECO:0000256" key="6">
    <source>
        <dbReference type="ARBA" id="ARBA00022989"/>
    </source>
</evidence>
<keyword evidence="10" id="KW-1207">Sterol metabolism</keyword>
<sequence>MPSHPYYPPTAAMPNYIPKDKSTLELLSIFTITCSAILAITHKITLANRPQIPKSDLLTTLWFVLCGFIHLILEGYYSLNFLTLASQQTLLATLWKEYALSDSRYLVPNNFVLCMESVTAFLWGPLSFLVAYLVVSEHRFRYPVQGIVSLGQLYGDVLYFGIAGFDFLVFGIEYSRPERGYFWGYFVFLNAIWIVVPIGLLWQSVVVTGRAFGVVQKIQTGFVDGKKVL</sequence>
<dbReference type="AlphaFoldDB" id="A0A5N6ZG96"/>
<proteinExistence type="inferred from homology"/>
<reference evidence="17" key="1">
    <citation type="submission" date="2019-04" db="EMBL/GenBank/DDBJ databases">
        <title>Friends and foes A comparative genomics studyof 23 Aspergillus species from section Flavi.</title>
        <authorList>
            <consortium name="DOE Joint Genome Institute"/>
            <person name="Kjaerbolling I."/>
            <person name="Vesth T."/>
            <person name="Frisvad J.C."/>
            <person name="Nybo J.L."/>
            <person name="Theobald S."/>
            <person name="Kildgaard S."/>
            <person name="Isbrandt T."/>
            <person name="Kuo A."/>
            <person name="Sato A."/>
            <person name="Lyhne E.K."/>
            <person name="Kogle M.E."/>
            <person name="Wiebenga A."/>
            <person name="Kun R.S."/>
            <person name="Lubbers R.J."/>
            <person name="Makela M.R."/>
            <person name="Barry K."/>
            <person name="Chovatia M."/>
            <person name="Clum A."/>
            <person name="Daum C."/>
            <person name="Haridas S."/>
            <person name="He G."/>
            <person name="LaButti K."/>
            <person name="Lipzen A."/>
            <person name="Mondo S."/>
            <person name="Riley R."/>
            <person name="Salamov A."/>
            <person name="Simmons B.A."/>
            <person name="Magnuson J.K."/>
            <person name="Henrissat B."/>
            <person name="Mortensen U.H."/>
            <person name="Larsen T.O."/>
            <person name="Devries R.P."/>
            <person name="Grigoriev I.V."/>
            <person name="Machida M."/>
            <person name="Baker S.E."/>
            <person name="Andersen M.R."/>
        </authorList>
    </citation>
    <scope>NUCLEOTIDE SEQUENCE [LARGE SCALE GENOMIC DNA]</scope>
    <source>
        <strain evidence="17">CBS 553.77</strain>
    </source>
</reference>
<name>A0A5N6ZG96_9EURO</name>
<evidence type="ECO:0000313" key="17">
    <source>
        <dbReference type="Proteomes" id="UP000327118"/>
    </source>
</evidence>
<evidence type="ECO:0000256" key="9">
    <source>
        <dbReference type="ARBA" id="ARBA00023136"/>
    </source>
</evidence>
<keyword evidence="12" id="KW-0413">Isomerase</keyword>
<dbReference type="PROSITE" id="PS51751">
    <property type="entry name" value="EXPERA"/>
    <property type="match status" value="1"/>
</dbReference>
<keyword evidence="5" id="KW-0752">Steroid biosynthesis</keyword>
<feature type="transmembrane region" description="Helical" evidence="14">
    <location>
        <begin position="182"/>
        <end position="202"/>
    </location>
</feature>
<dbReference type="GO" id="GO:0000247">
    <property type="term" value="F:C-8 sterol isomerase activity"/>
    <property type="evidence" value="ECO:0007669"/>
    <property type="project" value="TreeGrafter"/>
</dbReference>
<dbReference type="PANTHER" id="PTHR14207">
    <property type="entry name" value="STEROL ISOMERASE"/>
    <property type="match status" value="1"/>
</dbReference>
<comment type="subcellular location">
    <subcellularLocation>
        <location evidence="1">Membrane</location>
        <topology evidence="1">Multi-pass membrane protein</topology>
    </subcellularLocation>
</comment>
<dbReference type="GO" id="GO:0016020">
    <property type="term" value="C:membrane"/>
    <property type="evidence" value="ECO:0007669"/>
    <property type="project" value="UniProtKB-SubCell"/>
</dbReference>
<feature type="domain" description="EXPERA" evidence="15">
    <location>
        <begin position="55"/>
        <end position="201"/>
    </location>
</feature>
<evidence type="ECO:0000256" key="10">
    <source>
        <dbReference type="ARBA" id="ARBA00023166"/>
    </source>
</evidence>
<evidence type="ECO:0000256" key="1">
    <source>
        <dbReference type="ARBA" id="ARBA00004141"/>
    </source>
</evidence>
<dbReference type="GO" id="GO:0016126">
    <property type="term" value="P:sterol biosynthetic process"/>
    <property type="evidence" value="ECO:0007669"/>
    <property type="project" value="UniProtKB-KW"/>
</dbReference>
<feature type="transmembrane region" description="Helical" evidence="14">
    <location>
        <begin position="26"/>
        <end position="45"/>
    </location>
</feature>
<evidence type="ECO:0000256" key="11">
    <source>
        <dbReference type="ARBA" id="ARBA00023221"/>
    </source>
</evidence>
<dbReference type="GO" id="GO:0047750">
    <property type="term" value="F:cholestenol delta-isomerase activity"/>
    <property type="evidence" value="ECO:0007669"/>
    <property type="project" value="InterPro"/>
</dbReference>
<dbReference type="EMBL" id="ML739036">
    <property type="protein sequence ID" value="KAE8356642.1"/>
    <property type="molecule type" value="Genomic_DNA"/>
</dbReference>
<keyword evidence="4 13" id="KW-0812">Transmembrane</keyword>
<dbReference type="PANTHER" id="PTHR14207:SF0">
    <property type="entry name" value="3-BETA-HYDROXYSTEROID-DELTA(8),DELTA(7)-ISOMERASE"/>
    <property type="match status" value="1"/>
</dbReference>
<dbReference type="Proteomes" id="UP000327118">
    <property type="component" value="Unassembled WGS sequence"/>
</dbReference>
<keyword evidence="6 13" id="KW-1133">Transmembrane helix</keyword>
<keyword evidence="17" id="KW-1185">Reference proteome</keyword>
<protein>
    <submittedName>
        <fullName evidence="16">EBDP4, emopamil-binding protein</fullName>
    </submittedName>
</protein>
<keyword evidence="8" id="KW-0443">Lipid metabolism</keyword>
<dbReference type="GO" id="GO:0005783">
    <property type="term" value="C:endoplasmic reticulum"/>
    <property type="evidence" value="ECO:0007669"/>
    <property type="project" value="TreeGrafter"/>
</dbReference>
<dbReference type="GO" id="GO:0004769">
    <property type="term" value="F:steroid Delta-isomerase activity"/>
    <property type="evidence" value="ECO:0007669"/>
    <property type="project" value="TreeGrafter"/>
</dbReference>
<evidence type="ECO:0000256" key="5">
    <source>
        <dbReference type="ARBA" id="ARBA00022955"/>
    </source>
</evidence>
<feature type="transmembrane region" description="Helical" evidence="14">
    <location>
        <begin position="147"/>
        <end position="170"/>
    </location>
</feature>
<keyword evidence="9 13" id="KW-0472">Membrane</keyword>
<evidence type="ECO:0000256" key="3">
    <source>
        <dbReference type="ARBA" id="ARBA00022516"/>
    </source>
</evidence>
<organism evidence="16 17">
    <name type="scientific">Aspergillus coremiiformis</name>
    <dbReference type="NCBI Taxonomy" id="138285"/>
    <lineage>
        <taxon>Eukaryota</taxon>
        <taxon>Fungi</taxon>
        <taxon>Dikarya</taxon>
        <taxon>Ascomycota</taxon>
        <taxon>Pezizomycotina</taxon>
        <taxon>Eurotiomycetes</taxon>
        <taxon>Eurotiomycetidae</taxon>
        <taxon>Eurotiales</taxon>
        <taxon>Aspergillaceae</taxon>
        <taxon>Aspergillus</taxon>
        <taxon>Aspergillus subgen. Circumdati</taxon>
    </lineage>
</organism>
<dbReference type="OrthoDB" id="58557at2759"/>
<evidence type="ECO:0000259" key="15">
    <source>
        <dbReference type="PROSITE" id="PS51751"/>
    </source>
</evidence>
<evidence type="ECO:0000256" key="7">
    <source>
        <dbReference type="ARBA" id="ARBA00023011"/>
    </source>
</evidence>
<evidence type="ECO:0000256" key="8">
    <source>
        <dbReference type="ARBA" id="ARBA00023098"/>
    </source>
</evidence>
<feature type="transmembrane region" description="Helical" evidence="14">
    <location>
        <begin position="57"/>
        <end position="77"/>
    </location>
</feature>